<feature type="signal peptide" evidence="1">
    <location>
        <begin position="1"/>
        <end position="20"/>
    </location>
</feature>
<dbReference type="AlphaFoldDB" id="A0A126T8M0"/>
<name>A0A126T8M0_9GAMM</name>
<dbReference type="STRING" id="1538553.JT25_018375"/>
<dbReference type="Proteomes" id="UP000030512">
    <property type="component" value="Chromosome"/>
</dbReference>
<gene>
    <name evidence="2" type="ORF">JT25_018375</name>
</gene>
<keyword evidence="3" id="KW-1185">Reference proteome</keyword>
<evidence type="ECO:0000256" key="1">
    <source>
        <dbReference type="SAM" id="SignalP"/>
    </source>
</evidence>
<dbReference type="OrthoDB" id="5573113at2"/>
<evidence type="ECO:0000313" key="3">
    <source>
        <dbReference type="Proteomes" id="UP000030512"/>
    </source>
</evidence>
<dbReference type="GO" id="GO:0016740">
    <property type="term" value="F:transferase activity"/>
    <property type="evidence" value="ECO:0007669"/>
    <property type="project" value="UniProtKB-KW"/>
</dbReference>
<keyword evidence="2" id="KW-0808">Transferase</keyword>
<organism evidence="2 3">
    <name type="scientific">Methylomonas denitrificans</name>
    <dbReference type="NCBI Taxonomy" id="1538553"/>
    <lineage>
        <taxon>Bacteria</taxon>
        <taxon>Pseudomonadati</taxon>
        <taxon>Pseudomonadota</taxon>
        <taxon>Gammaproteobacteria</taxon>
        <taxon>Methylococcales</taxon>
        <taxon>Methylococcaceae</taxon>
        <taxon>Methylomonas</taxon>
    </lineage>
</organism>
<dbReference type="RefSeq" id="WP_036272690.1">
    <property type="nucleotide sequence ID" value="NZ_CP014476.1"/>
</dbReference>
<evidence type="ECO:0000313" key="2">
    <source>
        <dbReference type="EMBL" id="AMK78433.1"/>
    </source>
</evidence>
<feature type="chain" id="PRO_5007797828" evidence="1">
    <location>
        <begin position="21"/>
        <end position="165"/>
    </location>
</feature>
<protein>
    <submittedName>
        <fullName evidence="2">Aspartate carbamoyltransferase</fullName>
    </submittedName>
</protein>
<proteinExistence type="predicted"/>
<keyword evidence="1" id="KW-0732">Signal</keyword>
<reference evidence="2 3" key="1">
    <citation type="journal article" date="2015" name="Environ. Microbiol.">
        <title>Methane oxidation coupled to nitrate reduction under hypoxia by the Gammaproteobacterium Methylomonas denitrificans, sp. nov. type strain FJG1.</title>
        <authorList>
            <person name="Kits K.D."/>
            <person name="Klotz M.G."/>
            <person name="Stein L.Y."/>
        </authorList>
    </citation>
    <scope>NUCLEOTIDE SEQUENCE [LARGE SCALE GENOMIC DNA]</scope>
    <source>
        <strain evidence="2 3">FJG1</strain>
    </source>
</reference>
<sequence>MNKPSIVLAGLLIFSASALAVEHASPKPSNASVLPYSAEQTEQTFSKTVHGGVQHVVAKAADNVQVVKAIQSHLFKIAGDFRKGDFSVTERLHGADMPGLAQLKKAEPGDIRFDYKSLDNGAQIHYSSEYPKYVQALHEWFDAQASEHGATAIPGHNQHHLTPAE</sequence>
<accession>A0A126T8M0</accession>
<dbReference type="EMBL" id="CP014476">
    <property type="protein sequence ID" value="AMK78433.1"/>
    <property type="molecule type" value="Genomic_DNA"/>
</dbReference>
<dbReference type="KEGG" id="mdn:JT25_018375"/>